<evidence type="ECO:0000313" key="2">
    <source>
        <dbReference type="Proteomes" id="UP000059680"/>
    </source>
</evidence>
<sequence>MAYTNATAREIPSSIHPFQATTSNSGSTCKEYCSVSNLRKICSLADETTSYLFLHCPFASGLWASLHIDPGIDDVKQLHALQPPSVIPTAHFRPFFLLCLWGLWNHRAMMPSSETRSLVIVASSNDVSKTQLSGHTG</sequence>
<dbReference type="EMBL" id="AP014957">
    <property type="protein sequence ID" value="BAS73605.1"/>
    <property type="molecule type" value="Genomic_DNA"/>
</dbReference>
<name>A0A0P0V699_ORYSJ</name>
<dbReference type="PaxDb" id="39947-A0A0P0V699"/>
<proteinExistence type="predicted"/>
<accession>A0A0P0V699</accession>
<reference evidence="1 2" key="3">
    <citation type="journal article" date="2013" name="Rice">
        <title>Improvement of the Oryza sativa Nipponbare reference genome using next generation sequence and optical map data.</title>
        <authorList>
            <person name="Kawahara Y."/>
            <person name="de la Bastide M."/>
            <person name="Hamilton J.P."/>
            <person name="Kanamori H."/>
            <person name="McCombie W.R."/>
            <person name="Ouyang S."/>
            <person name="Schwartz D.C."/>
            <person name="Tanaka T."/>
            <person name="Wu J."/>
            <person name="Zhou S."/>
            <person name="Childs K.L."/>
            <person name="Davidson R.M."/>
            <person name="Lin H."/>
            <person name="Quesada-Ocampo L."/>
            <person name="Vaillancourt B."/>
            <person name="Sakai H."/>
            <person name="Lee S.S."/>
            <person name="Kim J."/>
            <person name="Numa H."/>
            <person name="Itoh T."/>
            <person name="Buell C.R."/>
            <person name="Matsumoto T."/>
        </authorList>
    </citation>
    <scope>NUCLEOTIDE SEQUENCE [LARGE SCALE GENOMIC DNA]</scope>
    <source>
        <strain evidence="2">cv. Nipponbare</strain>
    </source>
</reference>
<keyword evidence="2" id="KW-1185">Reference proteome</keyword>
<protein>
    <submittedName>
        <fullName evidence="1">Os01g0668650 protein</fullName>
    </submittedName>
</protein>
<evidence type="ECO:0000313" key="1">
    <source>
        <dbReference type="EMBL" id="BAS73605.1"/>
    </source>
</evidence>
<reference evidence="2" key="1">
    <citation type="journal article" date="2005" name="Nature">
        <title>The map-based sequence of the rice genome.</title>
        <authorList>
            <consortium name="International rice genome sequencing project (IRGSP)"/>
            <person name="Matsumoto T."/>
            <person name="Wu J."/>
            <person name="Kanamori H."/>
            <person name="Katayose Y."/>
            <person name="Fujisawa M."/>
            <person name="Namiki N."/>
            <person name="Mizuno H."/>
            <person name="Yamamoto K."/>
            <person name="Antonio B.A."/>
            <person name="Baba T."/>
            <person name="Sakata K."/>
            <person name="Nagamura Y."/>
            <person name="Aoki H."/>
            <person name="Arikawa K."/>
            <person name="Arita K."/>
            <person name="Bito T."/>
            <person name="Chiden Y."/>
            <person name="Fujitsuka N."/>
            <person name="Fukunaka R."/>
            <person name="Hamada M."/>
            <person name="Harada C."/>
            <person name="Hayashi A."/>
            <person name="Hijishita S."/>
            <person name="Honda M."/>
            <person name="Hosokawa S."/>
            <person name="Ichikawa Y."/>
            <person name="Idonuma A."/>
            <person name="Iijima M."/>
            <person name="Ikeda M."/>
            <person name="Ikeno M."/>
            <person name="Ito K."/>
            <person name="Ito S."/>
            <person name="Ito T."/>
            <person name="Ito Y."/>
            <person name="Ito Y."/>
            <person name="Iwabuchi A."/>
            <person name="Kamiya K."/>
            <person name="Karasawa W."/>
            <person name="Kurita K."/>
            <person name="Katagiri S."/>
            <person name="Kikuta A."/>
            <person name="Kobayashi H."/>
            <person name="Kobayashi N."/>
            <person name="Machita K."/>
            <person name="Maehara T."/>
            <person name="Masukawa M."/>
            <person name="Mizubayashi T."/>
            <person name="Mukai Y."/>
            <person name="Nagasaki H."/>
            <person name="Nagata Y."/>
            <person name="Naito S."/>
            <person name="Nakashima M."/>
            <person name="Nakama Y."/>
            <person name="Nakamichi Y."/>
            <person name="Nakamura M."/>
            <person name="Meguro A."/>
            <person name="Negishi M."/>
            <person name="Ohta I."/>
            <person name="Ohta T."/>
            <person name="Okamoto M."/>
            <person name="Ono N."/>
            <person name="Saji S."/>
            <person name="Sakaguchi M."/>
            <person name="Sakai K."/>
            <person name="Shibata M."/>
            <person name="Shimokawa T."/>
            <person name="Song J."/>
            <person name="Takazaki Y."/>
            <person name="Terasawa K."/>
            <person name="Tsugane M."/>
            <person name="Tsuji K."/>
            <person name="Ueda S."/>
            <person name="Waki K."/>
            <person name="Yamagata H."/>
            <person name="Yamamoto M."/>
            <person name="Yamamoto S."/>
            <person name="Yamane H."/>
            <person name="Yoshiki S."/>
            <person name="Yoshihara R."/>
            <person name="Yukawa K."/>
            <person name="Zhong H."/>
            <person name="Yano M."/>
            <person name="Yuan Q."/>
            <person name="Ouyang S."/>
            <person name="Liu J."/>
            <person name="Jones K.M."/>
            <person name="Gansberger K."/>
            <person name="Moffat K."/>
            <person name="Hill J."/>
            <person name="Bera J."/>
            <person name="Fadrosh D."/>
            <person name="Jin S."/>
            <person name="Johri S."/>
            <person name="Kim M."/>
            <person name="Overton L."/>
            <person name="Reardon M."/>
            <person name="Tsitrin T."/>
            <person name="Vuong H."/>
            <person name="Weaver B."/>
            <person name="Ciecko A."/>
            <person name="Tallon L."/>
            <person name="Jackson J."/>
            <person name="Pai G."/>
            <person name="Aken S.V."/>
            <person name="Utterback T."/>
            <person name="Reidmuller S."/>
            <person name="Feldblyum T."/>
            <person name="Hsiao J."/>
            <person name="Zismann V."/>
            <person name="Iobst S."/>
            <person name="de Vazeille A.R."/>
            <person name="Buell C.R."/>
            <person name="Ying K."/>
            <person name="Li Y."/>
            <person name="Lu T."/>
            <person name="Huang Y."/>
            <person name="Zhao Q."/>
            <person name="Feng Q."/>
            <person name="Zhang L."/>
            <person name="Zhu J."/>
            <person name="Weng Q."/>
            <person name="Mu J."/>
            <person name="Lu Y."/>
            <person name="Fan D."/>
            <person name="Liu Y."/>
            <person name="Guan J."/>
            <person name="Zhang Y."/>
            <person name="Yu S."/>
            <person name="Liu X."/>
            <person name="Zhang Y."/>
            <person name="Hong G."/>
            <person name="Han B."/>
            <person name="Choisne N."/>
            <person name="Demange N."/>
            <person name="Orjeda G."/>
            <person name="Samain S."/>
            <person name="Cattolico L."/>
            <person name="Pelletier E."/>
            <person name="Couloux A."/>
            <person name="Segurens B."/>
            <person name="Wincker P."/>
            <person name="D'Hont A."/>
            <person name="Scarpelli C."/>
            <person name="Weissenbach J."/>
            <person name="Salanoubat M."/>
            <person name="Quetier F."/>
            <person name="Yu Y."/>
            <person name="Kim H.R."/>
            <person name="Rambo T."/>
            <person name="Currie J."/>
            <person name="Collura K."/>
            <person name="Luo M."/>
            <person name="Yang T."/>
            <person name="Ammiraju J.S.S."/>
            <person name="Engler F."/>
            <person name="Soderlund C."/>
            <person name="Wing R.A."/>
            <person name="Palmer L.E."/>
            <person name="de la Bastide M."/>
            <person name="Spiegel L."/>
            <person name="Nascimento L."/>
            <person name="Zutavern T."/>
            <person name="O'Shaughnessy A."/>
            <person name="Dike S."/>
            <person name="Dedhia N."/>
            <person name="Preston R."/>
            <person name="Balija V."/>
            <person name="McCombie W.R."/>
            <person name="Chow T."/>
            <person name="Chen H."/>
            <person name="Chung M."/>
            <person name="Chen C."/>
            <person name="Shaw J."/>
            <person name="Wu H."/>
            <person name="Hsiao K."/>
            <person name="Chao Y."/>
            <person name="Chu M."/>
            <person name="Cheng C."/>
            <person name="Hour A."/>
            <person name="Lee P."/>
            <person name="Lin S."/>
            <person name="Lin Y."/>
            <person name="Liou J."/>
            <person name="Liu S."/>
            <person name="Hsing Y."/>
            <person name="Raghuvanshi S."/>
            <person name="Mohanty A."/>
            <person name="Bharti A.K."/>
            <person name="Gaur A."/>
            <person name="Gupta V."/>
            <person name="Kumar D."/>
            <person name="Ravi V."/>
            <person name="Vij S."/>
            <person name="Kapur A."/>
            <person name="Khurana P."/>
            <person name="Khurana P."/>
            <person name="Khurana J.P."/>
            <person name="Tyagi A.K."/>
            <person name="Gaikwad K."/>
            <person name="Singh A."/>
            <person name="Dalal V."/>
            <person name="Srivastava S."/>
            <person name="Dixit A."/>
            <person name="Pal A.K."/>
            <person name="Ghazi I.A."/>
            <person name="Yadav M."/>
            <person name="Pandit A."/>
            <person name="Bhargava A."/>
            <person name="Sureshbabu K."/>
            <person name="Batra K."/>
            <person name="Sharma T.R."/>
            <person name="Mohapatra T."/>
            <person name="Singh N.K."/>
            <person name="Messing J."/>
            <person name="Nelson A.B."/>
            <person name="Fuks G."/>
            <person name="Kavchok S."/>
            <person name="Keizer G."/>
            <person name="Linton E."/>
            <person name="Llaca V."/>
            <person name="Song R."/>
            <person name="Tanyolac B."/>
            <person name="Young S."/>
            <person name="Ho-Il K."/>
            <person name="Hahn J.H."/>
            <person name="Sangsakoo G."/>
            <person name="Vanavichit A."/>
            <person name="de Mattos Luiz.A.T."/>
            <person name="Zimmer P.D."/>
            <person name="Malone G."/>
            <person name="Dellagostin O."/>
            <person name="de Oliveira A.C."/>
            <person name="Bevan M."/>
            <person name="Bancroft I."/>
            <person name="Minx P."/>
            <person name="Cordum H."/>
            <person name="Wilson R."/>
            <person name="Cheng Z."/>
            <person name="Jin W."/>
            <person name="Jiang J."/>
            <person name="Leong S.A."/>
            <person name="Iwama H."/>
            <person name="Gojobori T."/>
            <person name="Itoh T."/>
            <person name="Niimura Y."/>
            <person name="Fujii Y."/>
            <person name="Habara T."/>
            <person name="Sakai H."/>
            <person name="Sato Y."/>
            <person name="Wilson G."/>
            <person name="Kumar K."/>
            <person name="McCouch S."/>
            <person name="Juretic N."/>
            <person name="Hoen D."/>
            <person name="Wright S."/>
            <person name="Bruskiewich R."/>
            <person name="Bureau T."/>
            <person name="Miyao A."/>
            <person name="Hirochika H."/>
            <person name="Nishikawa T."/>
            <person name="Kadowaki K."/>
            <person name="Sugiura M."/>
            <person name="Burr B."/>
            <person name="Sasaki T."/>
        </authorList>
    </citation>
    <scope>NUCLEOTIDE SEQUENCE [LARGE SCALE GENOMIC DNA]</scope>
    <source>
        <strain evidence="2">cv. Nipponbare</strain>
    </source>
</reference>
<dbReference type="AlphaFoldDB" id="A0A0P0V699"/>
<dbReference type="InParanoid" id="A0A0P0V699"/>
<dbReference type="Proteomes" id="UP000059680">
    <property type="component" value="Chromosome 1"/>
</dbReference>
<reference evidence="1 2" key="2">
    <citation type="journal article" date="2013" name="Plant Cell Physiol.">
        <title>Rice Annotation Project Database (RAP-DB): an integrative and interactive database for rice genomics.</title>
        <authorList>
            <person name="Sakai H."/>
            <person name="Lee S.S."/>
            <person name="Tanaka T."/>
            <person name="Numa H."/>
            <person name="Kim J."/>
            <person name="Kawahara Y."/>
            <person name="Wakimoto H."/>
            <person name="Yang C.C."/>
            <person name="Iwamoto M."/>
            <person name="Abe T."/>
            <person name="Yamada Y."/>
            <person name="Muto A."/>
            <person name="Inokuchi H."/>
            <person name="Ikemura T."/>
            <person name="Matsumoto T."/>
            <person name="Sasaki T."/>
            <person name="Itoh T."/>
        </authorList>
    </citation>
    <scope>NUCLEOTIDE SEQUENCE [LARGE SCALE GENOMIC DNA]</scope>
    <source>
        <strain evidence="2">cv. Nipponbare</strain>
    </source>
</reference>
<organism evidence="1 2">
    <name type="scientific">Oryza sativa subsp. japonica</name>
    <name type="common">Rice</name>
    <dbReference type="NCBI Taxonomy" id="39947"/>
    <lineage>
        <taxon>Eukaryota</taxon>
        <taxon>Viridiplantae</taxon>
        <taxon>Streptophyta</taxon>
        <taxon>Embryophyta</taxon>
        <taxon>Tracheophyta</taxon>
        <taxon>Spermatophyta</taxon>
        <taxon>Magnoliopsida</taxon>
        <taxon>Liliopsida</taxon>
        <taxon>Poales</taxon>
        <taxon>Poaceae</taxon>
        <taxon>BOP clade</taxon>
        <taxon>Oryzoideae</taxon>
        <taxon>Oryzeae</taxon>
        <taxon>Oryzinae</taxon>
        <taxon>Oryza</taxon>
        <taxon>Oryza sativa</taxon>
    </lineage>
</organism>
<gene>
    <name evidence="1" type="ordered locus">Os01g0668650</name>
    <name evidence="1" type="ORF">OSNPB_010668650</name>
</gene>